<feature type="domain" description="HIT" evidence="2">
    <location>
        <begin position="30"/>
        <end position="144"/>
    </location>
</feature>
<dbReference type="PANTHER" id="PTHR23089">
    <property type="entry name" value="HISTIDINE TRIAD HIT PROTEIN"/>
    <property type="match status" value="1"/>
</dbReference>
<reference evidence="3 4" key="1">
    <citation type="submission" date="2023-04" db="EMBL/GenBank/DDBJ databases">
        <title>Marinoamorphus aggregata gen. nov., sp. Nov., isolate from tissue of brittle star Ophioplocus japonicus.</title>
        <authorList>
            <person name="Kawano K."/>
            <person name="Sawayama S."/>
            <person name="Nakagawa S."/>
        </authorList>
    </citation>
    <scope>NUCLEOTIDE SEQUENCE [LARGE SCALE GENOMIC DNA]</scope>
    <source>
        <strain evidence="3 4">NKW23</strain>
    </source>
</reference>
<keyword evidence="4" id="KW-1185">Reference proteome</keyword>
<dbReference type="PROSITE" id="PS51084">
    <property type="entry name" value="HIT_2"/>
    <property type="match status" value="1"/>
</dbReference>
<protein>
    <submittedName>
        <fullName evidence="3">HIT domain-containing protein</fullName>
    </submittedName>
</protein>
<dbReference type="InterPro" id="IPR011146">
    <property type="entry name" value="HIT-like"/>
</dbReference>
<evidence type="ECO:0000259" key="2">
    <source>
        <dbReference type="PROSITE" id="PS51084"/>
    </source>
</evidence>
<dbReference type="EMBL" id="BSYI01000011">
    <property type="protein sequence ID" value="GMG82511.1"/>
    <property type="molecule type" value="Genomic_DNA"/>
</dbReference>
<dbReference type="Proteomes" id="UP001239909">
    <property type="component" value="Unassembled WGS sequence"/>
</dbReference>
<evidence type="ECO:0000313" key="3">
    <source>
        <dbReference type="EMBL" id="GMG82511.1"/>
    </source>
</evidence>
<evidence type="ECO:0000256" key="1">
    <source>
        <dbReference type="PROSITE-ProRule" id="PRU00464"/>
    </source>
</evidence>
<accession>A0ABQ6LJD5</accession>
<dbReference type="InterPro" id="IPR019808">
    <property type="entry name" value="Histidine_triad_CS"/>
</dbReference>
<comment type="caution">
    <text evidence="3">The sequence shown here is derived from an EMBL/GenBank/DDBJ whole genome shotgun (WGS) entry which is preliminary data.</text>
</comment>
<dbReference type="Pfam" id="PF01230">
    <property type="entry name" value="HIT"/>
    <property type="match status" value="1"/>
</dbReference>
<evidence type="ECO:0000313" key="4">
    <source>
        <dbReference type="Proteomes" id="UP001239909"/>
    </source>
</evidence>
<feature type="short sequence motif" description="Histidine triad motif" evidence="1">
    <location>
        <begin position="128"/>
        <end position="132"/>
    </location>
</feature>
<dbReference type="InterPro" id="IPR001310">
    <property type="entry name" value="Histidine_triad_HIT"/>
</dbReference>
<dbReference type="Gene3D" id="3.30.428.10">
    <property type="entry name" value="HIT-like"/>
    <property type="match status" value="1"/>
</dbReference>
<sequence>MPPPRSRARVGAQATDRRGPMSYAYDDQNIFAKILRGEIPNRTVLETEHCLAFHDIAPQAPVHVLVIPKGPYVNADHFGAEASAGELADFQRTIARVAAETGVAESAGGEGYRLIANSGVNGVQEVPHYHVHMLGGRGLGRMLARTG</sequence>
<gene>
    <name evidence="3" type="ORF">LNKW23_17240</name>
</gene>
<dbReference type="SUPFAM" id="SSF54197">
    <property type="entry name" value="HIT-like"/>
    <property type="match status" value="1"/>
</dbReference>
<name>A0ABQ6LJD5_9RHOB</name>
<dbReference type="PRINTS" id="PR00332">
    <property type="entry name" value="HISTRIAD"/>
</dbReference>
<dbReference type="InterPro" id="IPR036265">
    <property type="entry name" value="HIT-like_sf"/>
</dbReference>
<organism evidence="3 4">
    <name type="scientific">Paralimibaculum aggregatum</name>
    <dbReference type="NCBI Taxonomy" id="3036245"/>
    <lineage>
        <taxon>Bacteria</taxon>
        <taxon>Pseudomonadati</taxon>
        <taxon>Pseudomonadota</taxon>
        <taxon>Alphaproteobacteria</taxon>
        <taxon>Rhodobacterales</taxon>
        <taxon>Paracoccaceae</taxon>
        <taxon>Paralimibaculum</taxon>
    </lineage>
</organism>
<dbReference type="CDD" id="cd01276">
    <property type="entry name" value="PKCI_related"/>
    <property type="match status" value="1"/>
</dbReference>
<proteinExistence type="predicted"/>
<dbReference type="PROSITE" id="PS00892">
    <property type="entry name" value="HIT_1"/>
    <property type="match status" value="1"/>
</dbReference>